<accession>A0ABN9QHJ1</accession>
<reference evidence="1" key="1">
    <citation type="submission" date="2023-10" db="EMBL/GenBank/DDBJ databases">
        <authorList>
            <person name="Chen Y."/>
            <person name="Shah S."/>
            <person name="Dougan E. K."/>
            <person name="Thang M."/>
            <person name="Chan C."/>
        </authorList>
    </citation>
    <scope>NUCLEOTIDE SEQUENCE [LARGE SCALE GENOMIC DNA]</scope>
</reference>
<protein>
    <submittedName>
        <fullName evidence="1">Uncharacterized protein</fullName>
    </submittedName>
</protein>
<keyword evidence="2" id="KW-1185">Reference proteome</keyword>
<dbReference type="EMBL" id="CAUYUJ010003198">
    <property type="protein sequence ID" value="CAK0804257.1"/>
    <property type="molecule type" value="Genomic_DNA"/>
</dbReference>
<evidence type="ECO:0000313" key="2">
    <source>
        <dbReference type="Proteomes" id="UP001189429"/>
    </source>
</evidence>
<sequence>MSCPTSCPPDLSEVAPSVLEDLRTVKEVKSADSGGWREAVRISADGIPCCVELISAVVGGFALYQSVVVGGLFSLVSCCRDGCRWGREAGAAGRVQAPLALRG</sequence>
<gene>
    <name evidence="1" type="ORF">PCOR1329_LOCUS11125</name>
</gene>
<evidence type="ECO:0000313" key="1">
    <source>
        <dbReference type="EMBL" id="CAK0804257.1"/>
    </source>
</evidence>
<name>A0ABN9QHJ1_9DINO</name>
<organism evidence="1 2">
    <name type="scientific">Prorocentrum cordatum</name>
    <dbReference type="NCBI Taxonomy" id="2364126"/>
    <lineage>
        <taxon>Eukaryota</taxon>
        <taxon>Sar</taxon>
        <taxon>Alveolata</taxon>
        <taxon>Dinophyceae</taxon>
        <taxon>Prorocentrales</taxon>
        <taxon>Prorocentraceae</taxon>
        <taxon>Prorocentrum</taxon>
    </lineage>
</organism>
<dbReference type="Proteomes" id="UP001189429">
    <property type="component" value="Unassembled WGS sequence"/>
</dbReference>
<proteinExistence type="predicted"/>
<comment type="caution">
    <text evidence="1">The sequence shown here is derived from an EMBL/GenBank/DDBJ whole genome shotgun (WGS) entry which is preliminary data.</text>
</comment>